<name>A0A261VZ48_9BORD</name>
<dbReference type="RefSeq" id="WP_051439612.1">
    <property type="nucleotide sequence ID" value="NZ_NEVT01000003.1"/>
</dbReference>
<dbReference type="PANTHER" id="PTHR35936:SF19">
    <property type="entry name" value="AMINO-ACID-BINDING PROTEIN YXEM-RELATED"/>
    <property type="match status" value="1"/>
</dbReference>
<dbReference type="Gene3D" id="3.40.190.10">
    <property type="entry name" value="Periplasmic binding protein-like II"/>
    <property type="match status" value="2"/>
</dbReference>
<accession>A0A261VZ48</accession>
<feature type="signal peptide" evidence="2">
    <location>
        <begin position="1"/>
        <end position="37"/>
    </location>
</feature>
<evidence type="ECO:0000313" key="4">
    <source>
        <dbReference type="EMBL" id="OZI79374.1"/>
    </source>
</evidence>
<dbReference type="SUPFAM" id="SSF53850">
    <property type="entry name" value="Periplasmic binding protein-like II"/>
    <property type="match status" value="1"/>
</dbReference>
<dbReference type="InterPro" id="IPR001638">
    <property type="entry name" value="Solute-binding_3/MltF_N"/>
</dbReference>
<evidence type="ECO:0000256" key="2">
    <source>
        <dbReference type="SAM" id="SignalP"/>
    </source>
</evidence>
<protein>
    <submittedName>
        <fullName evidence="4">Amino acid ABC transporter substrate-binding protein</fullName>
    </submittedName>
</protein>
<organism evidence="4 5">
    <name type="scientific">Bordetella genomosp. 2</name>
    <dbReference type="NCBI Taxonomy" id="1983456"/>
    <lineage>
        <taxon>Bacteria</taxon>
        <taxon>Pseudomonadati</taxon>
        <taxon>Pseudomonadota</taxon>
        <taxon>Betaproteobacteria</taxon>
        <taxon>Burkholderiales</taxon>
        <taxon>Alcaligenaceae</taxon>
        <taxon>Bordetella</taxon>
    </lineage>
</organism>
<keyword evidence="5" id="KW-1185">Reference proteome</keyword>
<evidence type="ECO:0000259" key="3">
    <source>
        <dbReference type="SMART" id="SM00062"/>
    </source>
</evidence>
<feature type="domain" description="Solute-binding protein family 3/N-terminal" evidence="3">
    <location>
        <begin position="45"/>
        <end position="274"/>
    </location>
</feature>
<dbReference type="EMBL" id="NEVT01000003">
    <property type="protein sequence ID" value="OZI79374.1"/>
    <property type="molecule type" value="Genomic_DNA"/>
</dbReference>
<reference evidence="5" key="1">
    <citation type="submission" date="2017-05" db="EMBL/GenBank/DDBJ databases">
        <title>Complete and WGS of Bordetella genogroups.</title>
        <authorList>
            <person name="Spilker T."/>
            <person name="Lipuma J."/>
        </authorList>
    </citation>
    <scope>NUCLEOTIDE SEQUENCE [LARGE SCALE GENOMIC DNA]</scope>
    <source>
        <strain evidence="5">AU8256</strain>
    </source>
</reference>
<feature type="chain" id="PRO_5012424353" evidence="2">
    <location>
        <begin position="38"/>
        <end position="286"/>
    </location>
</feature>
<dbReference type="CDD" id="cd13530">
    <property type="entry name" value="PBP2_peptides_like"/>
    <property type="match status" value="1"/>
</dbReference>
<dbReference type="Proteomes" id="UP000215633">
    <property type="component" value="Unassembled WGS sequence"/>
</dbReference>
<dbReference type="PANTHER" id="PTHR35936">
    <property type="entry name" value="MEMBRANE-BOUND LYTIC MUREIN TRANSGLYCOSYLASE F"/>
    <property type="match status" value="1"/>
</dbReference>
<comment type="caution">
    <text evidence="4">The sequence shown here is derived from an EMBL/GenBank/DDBJ whole genome shotgun (WGS) entry which is preliminary data.</text>
</comment>
<dbReference type="Pfam" id="PF00497">
    <property type="entry name" value="SBP_bac_3"/>
    <property type="match status" value="1"/>
</dbReference>
<dbReference type="SMART" id="SM00062">
    <property type="entry name" value="PBPb"/>
    <property type="match status" value="1"/>
</dbReference>
<evidence type="ECO:0000313" key="5">
    <source>
        <dbReference type="Proteomes" id="UP000215633"/>
    </source>
</evidence>
<dbReference type="AlphaFoldDB" id="A0A261VZ48"/>
<sequence>MPVSTPSPRTPPRALRRAATTLLAILALGAAPFLASAAPTIQPGKLTIGSDLTYPPYAYMQDGKPAGFDAEFSRMLAQQMALEPVFLDTRFPDLILGMRAHRFDIVASALYVTPERHKLINYVPYLTTGSSLLVLASDSYAPRDVDALCGKRVGTIKGASWTPKLAKVSAEQCVPGKRGPIQVREYPTSPEALMALKSKAVDVMMEDAAVSHELVEQSANAIKITSTKLIYPIVIGLGVNKDAAELLDALNAALKAATASGAYPALLKKYGLQAPEAADVQAALGR</sequence>
<proteinExistence type="predicted"/>
<keyword evidence="1 2" id="KW-0732">Signal</keyword>
<evidence type="ECO:0000256" key="1">
    <source>
        <dbReference type="ARBA" id="ARBA00022729"/>
    </source>
</evidence>
<gene>
    <name evidence="4" type="ORF">CAL24_05430</name>
</gene>